<dbReference type="InterPro" id="IPR006059">
    <property type="entry name" value="SBP"/>
</dbReference>
<dbReference type="InterPro" id="IPR050490">
    <property type="entry name" value="Bact_solute-bd_prot1"/>
</dbReference>
<dbReference type="EMBL" id="BMMP01000012">
    <property type="protein sequence ID" value="GGO52630.1"/>
    <property type="molecule type" value="Genomic_DNA"/>
</dbReference>
<reference evidence="5" key="1">
    <citation type="journal article" date="2019" name="Int. J. Syst. Evol. Microbiol.">
        <title>The Global Catalogue of Microorganisms (GCM) 10K type strain sequencing project: providing services to taxonomists for standard genome sequencing and annotation.</title>
        <authorList>
            <consortium name="The Broad Institute Genomics Platform"/>
            <consortium name="The Broad Institute Genome Sequencing Center for Infectious Disease"/>
            <person name="Wu L."/>
            <person name="Ma J."/>
        </authorList>
    </citation>
    <scope>NUCLEOTIDE SEQUENCE [LARGE SCALE GENOMIC DNA]</scope>
    <source>
        <strain evidence="5">CGMCC 4.7178</strain>
    </source>
</reference>
<accession>A0ABQ2MI84</accession>
<dbReference type="PROSITE" id="PS51257">
    <property type="entry name" value="PROKAR_LIPOPROTEIN"/>
    <property type="match status" value="1"/>
</dbReference>
<sequence>MRAIERRLLPCTAVTAALALVGGCGASAKSDEGAADAKERGPITFVSGKNTSGTVEKLIARWNKEHPDEKVTFIGLPEDGDEQRAKMARNAKLKADTYTVLTLDVVWTAEFAANRWIDEIPESSFPFDRTLGAVNGTVKYRGKLFGMPYASDGALLYYRKDLLKKADIEPPSTWDEMREACGKILPKQEEMSCYGGQFDKYEGLTVNFSEAVNSAGGQVTDAKGNPHLDTPEAKRGLDNLVKGFRDGTMPEKGITYMEENGRQDFEKERLLFYRNWPYQYGVSNTKAKGNKVVGKFGVAPIPGEKGTGASSLGGHNLALSSSARNKATALDFMRYMTDEKGARLRLAKATQAPVFEKVYDDPKLAEDFPWLPVLKKSILGAEQRPRVVRYGEASKAIQREVHAALTGKKSSAAALESLQKELKALKP</sequence>
<comment type="caution">
    <text evidence="4">The sequence shown here is derived from an EMBL/GenBank/DDBJ whole genome shotgun (WGS) entry which is preliminary data.</text>
</comment>
<evidence type="ECO:0000256" key="2">
    <source>
        <dbReference type="ARBA" id="ARBA00022448"/>
    </source>
</evidence>
<gene>
    <name evidence="4" type="ORF">GCM10012287_37350</name>
</gene>
<keyword evidence="3" id="KW-0732">Signal</keyword>
<comment type="similarity">
    <text evidence="1">Belongs to the bacterial solute-binding protein 1 family.</text>
</comment>
<evidence type="ECO:0000256" key="3">
    <source>
        <dbReference type="ARBA" id="ARBA00022729"/>
    </source>
</evidence>
<name>A0ABQ2MI84_9ACTN</name>
<dbReference type="SUPFAM" id="SSF53850">
    <property type="entry name" value="Periplasmic binding protein-like II"/>
    <property type="match status" value="1"/>
</dbReference>
<dbReference type="Proteomes" id="UP000631535">
    <property type="component" value="Unassembled WGS sequence"/>
</dbReference>
<dbReference type="RefSeq" id="WP_189038317.1">
    <property type="nucleotide sequence ID" value="NZ_BMMP01000012.1"/>
</dbReference>
<keyword evidence="5" id="KW-1185">Reference proteome</keyword>
<evidence type="ECO:0000256" key="1">
    <source>
        <dbReference type="ARBA" id="ARBA00008520"/>
    </source>
</evidence>
<protein>
    <submittedName>
        <fullName evidence="4">ABC transporter substrate-binding protein</fullName>
    </submittedName>
</protein>
<dbReference type="CDD" id="cd14750">
    <property type="entry name" value="PBP2_TMBP"/>
    <property type="match status" value="1"/>
</dbReference>
<proteinExistence type="inferred from homology"/>
<dbReference type="Gene3D" id="3.40.190.10">
    <property type="entry name" value="Periplasmic binding protein-like II"/>
    <property type="match status" value="2"/>
</dbReference>
<evidence type="ECO:0000313" key="5">
    <source>
        <dbReference type="Proteomes" id="UP000631535"/>
    </source>
</evidence>
<evidence type="ECO:0000313" key="4">
    <source>
        <dbReference type="EMBL" id="GGO52630.1"/>
    </source>
</evidence>
<keyword evidence="2" id="KW-0813">Transport</keyword>
<organism evidence="4 5">
    <name type="scientific">Streptomyces daqingensis</name>
    <dbReference type="NCBI Taxonomy" id="1472640"/>
    <lineage>
        <taxon>Bacteria</taxon>
        <taxon>Bacillati</taxon>
        <taxon>Actinomycetota</taxon>
        <taxon>Actinomycetes</taxon>
        <taxon>Kitasatosporales</taxon>
        <taxon>Streptomycetaceae</taxon>
        <taxon>Streptomyces</taxon>
    </lineage>
</organism>
<dbReference type="PANTHER" id="PTHR43649">
    <property type="entry name" value="ARABINOSE-BINDING PROTEIN-RELATED"/>
    <property type="match status" value="1"/>
</dbReference>
<dbReference type="PANTHER" id="PTHR43649:SF34">
    <property type="entry name" value="ABC TRANSPORTER PERIPLASMIC-BINDING PROTEIN YCJN-RELATED"/>
    <property type="match status" value="1"/>
</dbReference>
<dbReference type="Pfam" id="PF01547">
    <property type="entry name" value="SBP_bac_1"/>
    <property type="match status" value="1"/>
</dbReference>